<keyword evidence="3" id="KW-1185">Reference proteome</keyword>
<protein>
    <submittedName>
        <fullName evidence="2">Uncharacterized protein</fullName>
    </submittedName>
</protein>
<dbReference type="EMBL" id="VLKF01000001">
    <property type="protein sequence ID" value="TWH75349.1"/>
    <property type="molecule type" value="Genomic_DNA"/>
</dbReference>
<reference evidence="2 3" key="1">
    <citation type="submission" date="2019-07" db="EMBL/GenBank/DDBJ databases">
        <title>R&amp;d 2014.</title>
        <authorList>
            <person name="Klenk H.-P."/>
        </authorList>
    </citation>
    <scope>NUCLEOTIDE SEQUENCE [LARGE SCALE GENOMIC DNA]</scope>
    <source>
        <strain evidence="2 3">DSM 45764</strain>
    </source>
</reference>
<evidence type="ECO:0000313" key="2">
    <source>
        <dbReference type="EMBL" id="TWH75349.1"/>
    </source>
</evidence>
<accession>A0A562IWG1</accession>
<dbReference type="AlphaFoldDB" id="A0A562IWG1"/>
<comment type="caution">
    <text evidence="2">The sequence shown here is derived from an EMBL/GenBank/DDBJ whole genome shotgun (WGS) entry which is preliminary data.</text>
</comment>
<proteinExistence type="predicted"/>
<organism evidence="2 3">
    <name type="scientific">Modestobacter roseus</name>
    <dbReference type="NCBI Taxonomy" id="1181884"/>
    <lineage>
        <taxon>Bacteria</taxon>
        <taxon>Bacillati</taxon>
        <taxon>Actinomycetota</taxon>
        <taxon>Actinomycetes</taxon>
        <taxon>Geodermatophilales</taxon>
        <taxon>Geodermatophilaceae</taxon>
        <taxon>Modestobacter</taxon>
    </lineage>
</organism>
<gene>
    <name evidence="2" type="ORF">JD78_03905</name>
</gene>
<dbReference type="RefSeq" id="WP_166521329.1">
    <property type="nucleotide sequence ID" value="NZ_VLKF01000001.1"/>
</dbReference>
<name>A0A562IWG1_9ACTN</name>
<feature type="region of interest" description="Disordered" evidence="1">
    <location>
        <begin position="24"/>
        <end position="57"/>
    </location>
</feature>
<evidence type="ECO:0000313" key="3">
    <source>
        <dbReference type="Proteomes" id="UP000321490"/>
    </source>
</evidence>
<dbReference type="Proteomes" id="UP000321490">
    <property type="component" value="Unassembled WGS sequence"/>
</dbReference>
<sequence>MLLVVLACWVVLAMVLLPVAAALGHAGRQQDRRHRATEATARRRRPAPVFRSTSRAA</sequence>
<evidence type="ECO:0000256" key="1">
    <source>
        <dbReference type="SAM" id="MobiDB-lite"/>
    </source>
</evidence>